<dbReference type="Proteomes" id="UP000299580">
    <property type="component" value="Chromosome"/>
</dbReference>
<keyword evidence="1" id="KW-0812">Transmembrane</keyword>
<evidence type="ECO:0000256" key="1">
    <source>
        <dbReference type="SAM" id="Phobius"/>
    </source>
</evidence>
<dbReference type="KEGG" id="brb:EH207_12275"/>
<sequence length="112" mass="12876">MKIDKEKLNQAQDIAKQALEQRCKTRWWLAMKYLERAYGFNTGEDPFRSTDKKGATLDSVDIPPKVTMNTLLKRLMIEILIVLAIMTVLSLMIAGVFHICEIFTSEDISIRL</sequence>
<organism evidence="2 3">
    <name type="scientific">Brenneria rubrifaciens</name>
    <dbReference type="NCBI Taxonomy" id="55213"/>
    <lineage>
        <taxon>Bacteria</taxon>
        <taxon>Pseudomonadati</taxon>
        <taxon>Pseudomonadota</taxon>
        <taxon>Gammaproteobacteria</taxon>
        <taxon>Enterobacterales</taxon>
        <taxon>Pectobacteriaceae</taxon>
        <taxon>Brenneria</taxon>
    </lineage>
</organism>
<keyword evidence="1" id="KW-1133">Transmembrane helix</keyword>
<dbReference type="AlphaFoldDB" id="A0A4P8QQ66"/>
<name>A0A4P8QQ66_9GAMM</name>
<reference evidence="2 3" key="1">
    <citation type="submission" date="2018-11" db="EMBL/GenBank/DDBJ databases">
        <title>Genome sequences of Brenneria nigrifluens and Brenneria rubrifaciens.</title>
        <authorList>
            <person name="Poret-Peterson A.T."/>
            <person name="McClean A.E."/>
            <person name="Kluepfel D.A."/>
        </authorList>
    </citation>
    <scope>NUCLEOTIDE SEQUENCE [LARGE SCALE GENOMIC DNA]</scope>
    <source>
        <strain evidence="2 3">6D370</strain>
    </source>
</reference>
<protein>
    <submittedName>
        <fullName evidence="2">Uncharacterized protein</fullName>
    </submittedName>
</protein>
<keyword evidence="1" id="KW-0472">Membrane</keyword>
<dbReference type="RefSeq" id="WP_137714242.1">
    <property type="nucleotide sequence ID" value="NZ_CP034035.1"/>
</dbReference>
<dbReference type="EMBL" id="CP034035">
    <property type="protein sequence ID" value="QCR09231.1"/>
    <property type="molecule type" value="Genomic_DNA"/>
</dbReference>
<evidence type="ECO:0000313" key="2">
    <source>
        <dbReference type="EMBL" id="QCR09231.1"/>
    </source>
</evidence>
<gene>
    <name evidence="2" type="ORF">EH207_12275</name>
</gene>
<dbReference type="OrthoDB" id="10002591at2"/>
<feature type="transmembrane region" description="Helical" evidence="1">
    <location>
        <begin position="75"/>
        <end position="99"/>
    </location>
</feature>
<accession>A0A4P8QQ66</accession>
<keyword evidence="3" id="KW-1185">Reference proteome</keyword>
<proteinExistence type="predicted"/>
<evidence type="ECO:0000313" key="3">
    <source>
        <dbReference type="Proteomes" id="UP000299580"/>
    </source>
</evidence>